<evidence type="ECO:0000256" key="1">
    <source>
        <dbReference type="ARBA" id="ARBA00038414"/>
    </source>
</evidence>
<dbReference type="InterPro" id="IPR052186">
    <property type="entry name" value="Hydantoin_racemase-like"/>
</dbReference>
<dbReference type="EMBL" id="PDEM01000007">
    <property type="protein sequence ID" value="PHZ86577.1"/>
    <property type="molecule type" value="Genomic_DNA"/>
</dbReference>
<organism evidence="2 3">
    <name type="scientific">Paremcibacter congregatus</name>
    <dbReference type="NCBI Taxonomy" id="2043170"/>
    <lineage>
        <taxon>Bacteria</taxon>
        <taxon>Pseudomonadati</taxon>
        <taxon>Pseudomonadota</taxon>
        <taxon>Alphaproteobacteria</taxon>
        <taxon>Emcibacterales</taxon>
        <taxon>Emcibacteraceae</taxon>
        <taxon>Paremcibacter</taxon>
    </lineage>
</organism>
<dbReference type="InterPro" id="IPR015942">
    <property type="entry name" value="Asp/Glu/hydantoin_racemase"/>
</dbReference>
<keyword evidence="3" id="KW-1185">Reference proteome</keyword>
<comment type="similarity">
    <text evidence="1">Belongs to the HyuE racemase family.</text>
</comment>
<dbReference type="PANTHER" id="PTHR28047">
    <property type="entry name" value="PROTEIN DCG1"/>
    <property type="match status" value="1"/>
</dbReference>
<name>A0A2G4YW61_9PROT</name>
<dbReference type="Gene3D" id="3.40.50.12500">
    <property type="match status" value="1"/>
</dbReference>
<evidence type="ECO:0000313" key="3">
    <source>
        <dbReference type="Proteomes" id="UP000229730"/>
    </source>
</evidence>
<protein>
    <submittedName>
        <fullName evidence="2">Hydantoin racemase</fullName>
    </submittedName>
</protein>
<dbReference type="RefSeq" id="WP_099470953.1">
    <property type="nucleotide sequence ID" value="NZ_CP041025.1"/>
</dbReference>
<reference evidence="2 3" key="1">
    <citation type="submission" date="2017-10" db="EMBL/GenBank/DDBJ databases">
        <title>Frigbacter circumglobatus gen. nov. sp. nov., isolated from sediment cultured in situ.</title>
        <authorList>
            <person name="Zhao Z."/>
        </authorList>
    </citation>
    <scope>NUCLEOTIDE SEQUENCE [LARGE SCALE GENOMIC DNA]</scope>
    <source>
        <strain evidence="2 3">ZYL</strain>
    </source>
</reference>
<dbReference type="GO" id="GO:0047661">
    <property type="term" value="F:amino-acid racemase activity"/>
    <property type="evidence" value="ECO:0007669"/>
    <property type="project" value="InterPro"/>
</dbReference>
<sequence length="270" mass="29806">MSLNATRILWINPLGFPDYDQPMGDYINSIKSPEVAVEVISFKSDAQMNNLEYRTFEALIVGDTVRVTRYAAKEGFDAVVIGCFYDPALEDSREISGEAIVVAPCQASIQVAANLANNFSIIIGQEKWRAQMTERVKHYGYGPRLASMRSIDVAAHDLQKDCGLTETRIINAGRKAMEEDRAEALILGCTCTFGLAEKVQKELGIPVIDPIIAAYKAAEHLAGLKKQFGWVPSRKWGSAAPSEDQITEFGLFREAPPIGNKLNFDVRGFI</sequence>
<dbReference type="Proteomes" id="UP000229730">
    <property type="component" value="Unassembled WGS sequence"/>
</dbReference>
<evidence type="ECO:0000313" key="2">
    <source>
        <dbReference type="EMBL" id="PHZ86577.1"/>
    </source>
</evidence>
<gene>
    <name evidence="2" type="ORF">CRD36_01475</name>
</gene>
<comment type="caution">
    <text evidence="2">The sequence shown here is derived from an EMBL/GenBank/DDBJ whole genome shotgun (WGS) entry which is preliminary data.</text>
</comment>
<dbReference type="InterPro" id="IPR053714">
    <property type="entry name" value="Iso_Racemase_Enz_sf"/>
</dbReference>
<dbReference type="AlphaFoldDB" id="A0A2G4YW61"/>
<proteinExistence type="inferred from homology"/>
<dbReference type="OrthoDB" id="9791723at2"/>
<dbReference type="Pfam" id="PF01177">
    <property type="entry name" value="Asp_Glu_race"/>
    <property type="match status" value="1"/>
</dbReference>
<dbReference type="PANTHER" id="PTHR28047:SF5">
    <property type="entry name" value="PROTEIN DCG1"/>
    <property type="match status" value="1"/>
</dbReference>
<accession>A0A2G4YW61</accession>
<dbReference type="InParanoid" id="A0A2G4YW61"/>